<comment type="subcellular location">
    <subcellularLocation>
        <location evidence="1">Endoplasmic reticulum membrane</location>
        <topology evidence="1">Single-pass membrane protein</topology>
    </subcellularLocation>
</comment>
<dbReference type="EC" id="2.4.1.117" evidence="4"/>
<evidence type="ECO:0000256" key="6">
    <source>
        <dbReference type="ARBA" id="ARBA00022679"/>
    </source>
</evidence>
<keyword evidence="10" id="KW-1133">Transmembrane helix</keyword>
<comment type="catalytic activity">
    <reaction evidence="12">
        <text>a di-trans,poly-cis-dolichyl phosphate + UDP-alpha-D-glucose = a di-trans,poly-cis-dolichyl beta-D-glucosyl phosphate + UDP</text>
        <dbReference type="Rhea" id="RHEA:15401"/>
        <dbReference type="Rhea" id="RHEA-COMP:19498"/>
        <dbReference type="Rhea" id="RHEA-COMP:19502"/>
        <dbReference type="ChEBI" id="CHEBI:57525"/>
        <dbReference type="ChEBI" id="CHEBI:57683"/>
        <dbReference type="ChEBI" id="CHEBI:58223"/>
        <dbReference type="ChEBI" id="CHEBI:58885"/>
        <dbReference type="EC" id="2.4.1.117"/>
    </reaction>
    <physiologicalReaction direction="left-to-right" evidence="12">
        <dbReference type="Rhea" id="RHEA:15402"/>
    </physiologicalReaction>
</comment>
<dbReference type="Proteomes" id="UP000176633">
    <property type="component" value="Unassembled WGS sequence"/>
</dbReference>
<dbReference type="GO" id="GO:0006487">
    <property type="term" value="P:protein N-linked glycosylation"/>
    <property type="evidence" value="ECO:0007669"/>
    <property type="project" value="TreeGrafter"/>
</dbReference>
<evidence type="ECO:0000256" key="9">
    <source>
        <dbReference type="ARBA" id="ARBA00022968"/>
    </source>
</evidence>
<evidence type="ECO:0000256" key="3">
    <source>
        <dbReference type="ARBA" id="ARBA00006739"/>
    </source>
</evidence>
<evidence type="ECO:0000313" key="15">
    <source>
        <dbReference type="Proteomes" id="UP000176633"/>
    </source>
</evidence>
<keyword evidence="5" id="KW-0328">Glycosyltransferase</keyword>
<evidence type="ECO:0000256" key="1">
    <source>
        <dbReference type="ARBA" id="ARBA00004389"/>
    </source>
</evidence>
<dbReference type="Pfam" id="PF00535">
    <property type="entry name" value="Glycos_transf_2"/>
    <property type="match status" value="1"/>
</dbReference>
<keyword evidence="8" id="KW-0256">Endoplasmic reticulum</keyword>
<accession>A0A1F6C185</accession>
<dbReference type="InterPro" id="IPR035518">
    <property type="entry name" value="DPG_synthase"/>
</dbReference>
<comment type="similarity">
    <text evidence="3">Belongs to the glycosyltransferase 2 family.</text>
</comment>
<organism evidence="14 15">
    <name type="scientific">Candidatus Jorgensenbacteria bacterium RIFCSPLOWO2_12_FULL_42_11</name>
    <dbReference type="NCBI Taxonomy" id="1798473"/>
    <lineage>
        <taxon>Bacteria</taxon>
        <taxon>Candidatus Joergenseniibacteriota</taxon>
    </lineage>
</organism>
<keyword evidence="11" id="KW-0472">Membrane</keyword>
<dbReference type="InterPro" id="IPR001173">
    <property type="entry name" value="Glyco_trans_2-like"/>
</dbReference>
<dbReference type="Gene3D" id="3.90.550.10">
    <property type="entry name" value="Spore Coat Polysaccharide Biosynthesis Protein SpsA, Chain A"/>
    <property type="match status" value="1"/>
</dbReference>
<dbReference type="SUPFAM" id="SSF53448">
    <property type="entry name" value="Nucleotide-diphospho-sugar transferases"/>
    <property type="match status" value="1"/>
</dbReference>
<reference evidence="14 15" key="1">
    <citation type="journal article" date="2016" name="Nat. Commun.">
        <title>Thousands of microbial genomes shed light on interconnected biogeochemical processes in an aquifer system.</title>
        <authorList>
            <person name="Anantharaman K."/>
            <person name="Brown C.T."/>
            <person name="Hug L.A."/>
            <person name="Sharon I."/>
            <person name="Castelle C.J."/>
            <person name="Probst A.J."/>
            <person name="Thomas B.C."/>
            <person name="Singh A."/>
            <person name="Wilkins M.J."/>
            <person name="Karaoz U."/>
            <person name="Brodie E.L."/>
            <person name="Williams K.H."/>
            <person name="Hubbard S.S."/>
            <person name="Banfield J.F."/>
        </authorList>
    </citation>
    <scope>NUCLEOTIDE SEQUENCE [LARGE SCALE GENOMIC DNA]</scope>
</reference>
<sequence length="233" mass="26911">MKPFLSVIIPTYNEAKRLPLTLIDVDKHLSAVGYDYEIIVVDDGSKDATIDIAKRLSHLIKNLRIIENEKNHGKGWVVRQGMLEAKGQWRLFMDADNATSADQFQKMMPYLADYQIIIGSRDVKGAKLVPPQPFYKRFLGNAGNIIIQILLLPGLWDTQCGFKCFSEEAAEKIFRLMKTNRWAFDVEALVLGKKFGYKIKEIPVVWVNDIHSKVKFSSYFQFLWEILKIRLRL</sequence>
<evidence type="ECO:0000256" key="2">
    <source>
        <dbReference type="ARBA" id="ARBA00004922"/>
    </source>
</evidence>
<dbReference type="InterPro" id="IPR029044">
    <property type="entry name" value="Nucleotide-diphossugar_trans"/>
</dbReference>
<evidence type="ECO:0000256" key="8">
    <source>
        <dbReference type="ARBA" id="ARBA00022824"/>
    </source>
</evidence>
<dbReference type="PANTHER" id="PTHR10859">
    <property type="entry name" value="GLYCOSYL TRANSFERASE"/>
    <property type="match status" value="1"/>
</dbReference>
<evidence type="ECO:0000256" key="10">
    <source>
        <dbReference type="ARBA" id="ARBA00022989"/>
    </source>
</evidence>
<evidence type="ECO:0000259" key="13">
    <source>
        <dbReference type="Pfam" id="PF00535"/>
    </source>
</evidence>
<dbReference type="PANTHER" id="PTHR10859:SF91">
    <property type="entry name" value="DOLICHYL-PHOSPHATE BETA-GLUCOSYLTRANSFERASE"/>
    <property type="match status" value="1"/>
</dbReference>
<dbReference type="AlphaFoldDB" id="A0A1F6C185"/>
<keyword evidence="6" id="KW-0808">Transferase</keyword>
<comment type="pathway">
    <text evidence="2">Protein modification; protein glycosylation.</text>
</comment>
<evidence type="ECO:0000256" key="4">
    <source>
        <dbReference type="ARBA" id="ARBA00012583"/>
    </source>
</evidence>
<evidence type="ECO:0000256" key="5">
    <source>
        <dbReference type="ARBA" id="ARBA00022676"/>
    </source>
</evidence>
<protein>
    <recommendedName>
        <fullName evidence="4">dolichyl-phosphate beta-glucosyltransferase</fullName>
        <ecNumber evidence="4">2.4.1.117</ecNumber>
    </recommendedName>
</protein>
<dbReference type="EMBL" id="MFKM01000031">
    <property type="protein sequence ID" value="OGG42921.1"/>
    <property type="molecule type" value="Genomic_DNA"/>
</dbReference>
<gene>
    <name evidence="14" type="ORF">A3G50_01385</name>
</gene>
<dbReference type="STRING" id="1798473.A3G50_01385"/>
<feature type="domain" description="Glycosyltransferase 2-like" evidence="13">
    <location>
        <begin position="6"/>
        <end position="174"/>
    </location>
</feature>
<dbReference type="GO" id="GO:0004581">
    <property type="term" value="F:dolichyl-phosphate beta-glucosyltransferase activity"/>
    <property type="evidence" value="ECO:0007669"/>
    <property type="project" value="UniProtKB-EC"/>
</dbReference>
<evidence type="ECO:0000256" key="7">
    <source>
        <dbReference type="ARBA" id="ARBA00022692"/>
    </source>
</evidence>
<comment type="caution">
    <text evidence="14">The sequence shown here is derived from an EMBL/GenBank/DDBJ whole genome shotgun (WGS) entry which is preliminary data.</text>
</comment>
<evidence type="ECO:0000256" key="11">
    <source>
        <dbReference type="ARBA" id="ARBA00023136"/>
    </source>
</evidence>
<keyword evidence="7" id="KW-0812">Transmembrane</keyword>
<name>A0A1F6C185_9BACT</name>
<evidence type="ECO:0000256" key="12">
    <source>
        <dbReference type="ARBA" id="ARBA00045097"/>
    </source>
</evidence>
<dbReference type="CDD" id="cd04188">
    <property type="entry name" value="DPG_synthase"/>
    <property type="match status" value="1"/>
</dbReference>
<evidence type="ECO:0000313" key="14">
    <source>
        <dbReference type="EMBL" id="OGG42921.1"/>
    </source>
</evidence>
<keyword evidence="9" id="KW-0735">Signal-anchor</keyword>
<proteinExistence type="inferred from homology"/>